<dbReference type="Proteomes" id="UP000004259">
    <property type="component" value="Unassembled WGS sequence"/>
</dbReference>
<protein>
    <submittedName>
        <fullName evidence="9">Ricin-type beta-trefoil lectin domain protein</fullName>
    </submittedName>
</protein>
<evidence type="ECO:0000313" key="10">
    <source>
        <dbReference type="Proteomes" id="UP000004259"/>
    </source>
</evidence>
<feature type="active site" description="Proton donor" evidence="5">
    <location>
        <position position="274"/>
    </location>
</feature>
<dbReference type="GO" id="GO:0004553">
    <property type="term" value="F:hydrolase activity, hydrolyzing O-glycosyl compounds"/>
    <property type="evidence" value="ECO:0007669"/>
    <property type="project" value="InterPro"/>
</dbReference>
<dbReference type="eggNOG" id="COG3507">
    <property type="taxonomic scope" value="Bacteria"/>
</dbReference>
<feature type="domain" description="Ricin B lectin" evidence="8">
    <location>
        <begin position="681"/>
        <end position="813"/>
    </location>
</feature>
<dbReference type="InterPro" id="IPR050727">
    <property type="entry name" value="GH43_arabinanases"/>
</dbReference>
<dbReference type="OrthoDB" id="9801455at2"/>
<dbReference type="SUPFAM" id="SSF50370">
    <property type="entry name" value="Ricin B-like lectins"/>
    <property type="match status" value="2"/>
</dbReference>
<dbReference type="InterPro" id="IPR000772">
    <property type="entry name" value="Ricin_B_lectin"/>
</dbReference>
<dbReference type="AlphaFoldDB" id="E9SC86"/>
<dbReference type="InterPro" id="IPR006710">
    <property type="entry name" value="Glyco_hydro_43"/>
</dbReference>
<dbReference type="Pfam" id="PF16369">
    <property type="entry name" value="GH43_C"/>
    <property type="match status" value="1"/>
</dbReference>
<dbReference type="STRING" id="246199.CUS_6903"/>
<dbReference type="GO" id="GO:0005975">
    <property type="term" value="P:carbohydrate metabolic process"/>
    <property type="evidence" value="ECO:0007669"/>
    <property type="project" value="InterPro"/>
</dbReference>
<dbReference type="InterPro" id="IPR036116">
    <property type="entry name" value="FN3_sf"/>
</dbReference>
<dbReference type="RefSeq" id="WP_002849330.1">
    <property type="nucleotide sequence ID" value="NZ_ADKM02000075.1"/>
</dbReference>
<dbReference type="InterPro" id="IPR013783">
    <property type="entry name" value="Ig-like_fold"/>
</dbReference>
<dbReference type="Gene3D" id="2.115.10.20">
    <property type="entry name" value="Glycosyl hydrolase domain, family 43"/>
    <property type="match status" value="1"/>
</dbReference>
<dbReference type="CDD" id="cd00161">
    <property type="entry name" value="beta-trefoil_Ricin-like"/>
    <property type="match status" value="3"/>
</dbReference>
<keyword evidence="4" id="KW-0326">Glycosidase</keyword>
<dbReference type="Gene3D" id="2.80.10.50">
    <property type="match status" value="4"/>
</dbReference>
<reference evidence="9 10" key="1">
    <citation type="submission" date="2011-02" db="EMBL/GenBank/DDBJ databases">
        <authorList>
            <person name="Nelson K.E."/>
            <person name="Sutton G."/>
            <person name="Torralba M."/>
            <person name="Durkin S."/>
            <person name="Harkins D."/>
            <person name="Montgomery R."/>
            <person name="Ziemer C."/>
            <person name="Klaassens E."/>
            <person name="Ocuiv P."/>
            <person name="Morrison M."/>
        </authorList>
    </citation>
    <scope>NUCLEOTIDE SEQUENCE [LARGE SCALE GENOMIC DNA]</scope>
    <source>
        <strain evidence="9 10">8</strain>
    </source>
</reference>
<feature type="domain" description="Ricin B lectin" evidence="8">
    <location>
        <begin position="541"/>
        <end position="673"/>
    </location>
</feature>
<dbReference type="EMBL" id="ADKM02000075">
    <property type="protein sequence ID" value="EGC03175.1"/>
    <property type="molecule type" value="Genomic_DNA"/>
</dbReference>
<dbReference type="SMART" id="SM00458">
    <property type="entry name" value="RICIN"/>
    <property type="match status" value="2"/>
</dbReference>
<proteinExistence type="inferred from homology"/>
<dbReference type="eggNOG" id="COG4677">
    <property type="taxonomic scope" value="Bacteria"/>
</dbReference>
<name>E9SC86_RUMAL</name>
<feature type="active site" description="Proton acceptor" evidence="5">
    <location>
        <position position="37"/>
    </location>
</feature>
<evidence type="ECO:0000256" key="3">
    <source>
        <dbReference type="ARBA" id="ARBA00022801"/>
    </source>
</evidence>
<dbReference type="Gene3D" id="2.60.40.10">
    <property type="entry name" value="Immunoglobulins"/>
    <property type="match status" value="1"/>
</dbReference>
<dbReference type="Pfam" id="PF04616">
    <property type="entry name" value="Glyco_hydro_43"/>
    <property type="match status" value="2"/>
</dbReference>
<dbReference type="CDD" id="cd18832">
    <property type="entry name" value="GH43_GsAbnA-like"/>
    <property type="match status" value="1"/>
</dbReference>
<dbReference type="PANTHER" id="PTHR43301:SF3">
    <property type="entry name" value="ARABINAN ENDO-1,5-ALPHA-L-ARABINOSIDASE A-RELATED"/>
    <property type="match status" value="1"/>
</dbReference>
<evidence type="ECO:0000313" key="9">
    <source>
        <dbReference type="EMBL" id="EGC03175.1"/>
    </source>
</evidence>
<evidence type="ECO:0000256" key="6">
    <source>
        <dbReference type="PIRSR" id="PIRSR606710-2"/>
    </source>
</evidence>
<dbReference type="InterPro" id="IPR035992">
    <property type="entry name" value="Ricin_B-like_lectins"/>
</dbReference>
<feature type="chain" id="PRO_5038408853" evidence="7">
    <location>
        <begin position="28"/>
        <end position="915"/>
    </location>
</feature>
<dbReference type="InterPro" id="IPR023296">
    <property type="entry name" value="Glyco_hydro_beta-prop_sf"/>
</dbReference>
<comment type="similarity">
    <text evidence="2">Belongs to the glycosyl hydrolase 43 family.</text>
</comment>
<dbReference type="GO" id="GO:0030246">
    <property type="term" value="F:carbohydrate binding"/>
    <property type="evidence" value="ECO:0007669"/>
    <property type="project" value="UniProtKB-KW"/>
</dbReference>
<keyword evidence="10" id="KW-1185">Reference proteome</keyword>
<dbReference type="SUPFAM" id="SSF75005">
    <property type="entry name" value="Arabinanase/levansucrase/invertase"/>
    <property type="match status" value="1"/>
</dbReference>
<feature type="signal peptide" evidence="7">
    <location>
        <begin position="1"/>
        <end position="27"/>
    </location>
</feature>
<comment type="pathway">
    <text evidence="1">Glycan metabolism; L-arabinan degradation.</text>
</comment>
<dbReference type="InterPro" id="IPR032291">
    <property type="entry name" value="Abn2_C"/>
</dbReference>
<dbReference type="Gene3D" id="2.40.128.10">
    <property type="match status" value="1"/>
</dbReference>
<dbReference type="SUPFAM" id="SSF49265">
    <property type="entry name" value="Fibronectin type III"/>
    <property type="match status" value="1"/>
</dbReference>
<comment type="caution">
    <text evidence="9">The sequence shown here is derived from an EMBL/GenBank/DDBJ whole genome shotgun (WGS) entry which is preliminary data.</text>
</comment>
<keyword evidence="7" id="KW-0732">Signal</keyword>
<dbReference type="Pfam" id="PF14200">
    <property type="entry name" value="RicinB_lectin_2"/>
    <property type="match status" value="2"/>
</dbReference>
<organism evidence="9 10">
    <name type="scientific">Ruminococcus albus 8</name>
    <dbReference type="NCBI Taxonomy" id="246199"/>
    <lineage>
        <taxon>Bacteria</taxon>
        <taxon>Bacillati</taxon>
        <taxon>Bacillota</taxon>
        <taxon>Clostridia</taxon>
        <taxon>Eubacteriales</taxon>
        <taxon>Oscillospiraceae</taxon>
        <taxon>Ruminococcus</taxon>
    </lineage>
</organism>
<accession>E9SC86</accession>
<sequence>MKFKRIIASVLASVMVSTTALSMTASAGNYTRVSVHDPSIVKLEDGSYFIIGSHLGAARSSDLMNWTSAANSYLGSTRTTFFNNIYTDLAIPEKWSNTSANYDLSGNLWAPDIIYNPLMKKYCMYLSVNGVDWHSSIVLCTADNVEGPYSYSGTIVYSGFETKPANSANSYKNTDVQKVLGSSPDLSRYLNSSGRWNAEYGTNAIDPCTFYDEDGKLWMVYGSWFGGIYMLELDEKTGLRDYNVKYETKSNGGAVLSDAYMGVHVAGGHWVSGEGPYIEYMKDPATGKGYYYLFLSYGYFNNKGGYNMRIFRSDNPQGPYVDQNGNSAVFAQGGDNIAGNIGERLMSNYQWSCNSQPNTAQGHNSVLMDDDGKLFCIYHNKFDDNYGGHEVRVHQMIMNEDGWPTATSYEYSGETLSANGHTEEAIVGDYELIWHNPNQKFVNEQSADVEKPINITLNADGTVTGDISATWKITQSGTPYMSFTWGGVTYKGAFIVQNDESAQEVKKMTFTATGINICIWGSKKTAYVPSEDIVNKTPISNGTYTIKNLNSGLYLNADTAKNSGSAEQNNTEQIWNVTADSEGWYTLRTADGKALTVANSSSENGADILIADYNGSNSQKFRILDDGNGNMAVLSAVSDCKAGLDVYNISLDAGANICQWEYWGGNGQKFIFEPDKTPVANGTYTIKNLNSGLYLNADTAKNSGSAEQNNTEQIWNVTADSEGWYTLRTADGKALTVANSSSENGADILIADFNGSNSQKFRILDDGNGNMAVLSAVSDCKAGLDVYNISPDAGANICQWEYWGGNGQKFIFDTAENIISEPAYPQVYLVEYNENYHQIRFNWKPVSGAQNYGIAVYLAGKWRIQTQSIAGSATSYTTPKNLTAGKTYKVAIAAKVNGVWGAAEAIKHAVTVTVR</sequence>
<dbReference type="PANTHER" id="PTHR43301">
    <property type="entry name" value="ARABINAN ENDO-1,5-ALPHA-L-ARABINOSIDASE"/>
    <property type="match status" value="1"/>
</dbReference>
<evidence type="ECO:0000256" key="4">
    <source>
        <dbReference type="ARBA" id="ARBA00023295"/>
    </source>
</evidence>
<evidence type="ECO:0000256" key="2">
    <source>
        <dbReference type="ARBA" id="ARBA00009865"/>
    </source>
</evidence>
<feature type="site" description="Important for catalytic activity, responsible for pKa modulation of the active site Glu and correct orientation of both the proton donor and substrate" evidence="6">
    <location>
        <position position="206"/>
    </location>
</feature>
<keyword evidence="3" id="KW-0378">Hydrolase</keyword>
<evidence type="ECO:0000256" key="7">
    <source>
        <dbReference type="SAM" id="SignalP"/>
    </source>
</evidence>
<dbReference type="PROSITE" id="PS50231">
    <property type="entry name" value="RICIN_B_LECTIN"/>
    <property type="match status" value="1"/>
</dbReference>
<evidence type="ECO:0000259" key="8">
    <source>
        <dbReference type="SMART" id="SM00458"/>
    </source>
</evidence>
<evidence type="ECO:0000256" key="5">
    <source>
        <dbReference type="PIRSR" id="PIRSR606710-1"/>
    </source>
</evidence>
<evidence type="ECO:0000256" key="1">
    <source>
        <dbReference type="ARBA" id="ARBA00004834"/>
    </source>
</evidence>
<gene>
    <name evidence="9" type="ORF">CUS_6903</name>
</gene>
<keyword evidence="9" id="KW-0430">Lectin</keyword>